<name>A0A094ZV24_SCHHA</name>
<dbReference type="AlphaFoldDB" id="A0A094ZV24"/>
<reference evidence="1" key="1">
    <citation type="journal article" date="2012" name="Nat. Genet.">
        <title>Whole-genome sequence of Schistosoma haematobium.</title>
        <authorList>
            <person name="Young N.D."/>
            <person name="Jex A.R."/>
            <person name="Li B."/>
            <person name="Liu S."/>
            <person name="Yang L."/>
            <person name="Xiong Z."/>
            <person name="Li Y."/>
            <person name="Cantacessi C."/>
            <person name="Hall R.S."/>
            <person name="Xu X."/>
            <person name="Chen F."/>
            <person name="Wu X."/>
            <person name="Zerlotini A."/>
            <person name="Oliveira G."/>
            <person name="Hofmann A."/>
            <person name="Zhang G."/>
            <person name="Fang X."/>
            <person name="Kang Y."/>
            <person name="Campbell B.E."/>
            <person name="Loukas A."/>
            <person name="Ranganathan S."/>
            <person name="Rollinson D."/>
            <person name="Rinaldi G."/>
            <person name="Brindley P.J."/>
            <person name="Yang H."/>
            <person name="Wang J."/>
            <person name="Wang J."/>
            <person name="Gasser R.B."/>
        </authorList>
    </citation>
    <scope>NUCLEOTIDE SEQUENCE [LARGE SCALE GENOMIC DNA]</scope>
</reference>
<protein>
    <submittedName>
        <fullName evidence="1">Uncharacterized protein</fullName>
    </submittedName>
</protein>
<evidence type="ECO:0000313" key="1">
    <source>
        <dbReference type="EMBL" id="KGB36989.1"/>
    </source>
</evidence>
<gene>
    <name evidence="1" type="ORF">MS3_05313</name>
</gene>
<dbReference type="EMBL" id="KL250833">
    <property type="protein sequence ID" value="KGB36989.1"/>
    <property type="molecule type" value="Genomic_DNA"/>
</dbReference>
<sequence length="111" mass="12999">MTVLSFHYTSAYCFQNSNGRSSVAHLVEMVNESKPKRMTTDYGEINNRNMYSRKFVFWHSFDIFALDIVQDDNKYNSHPIPSDFMRKRIRLSANKNWDSLGPSSLSENHNL</sequence>
<proteinExistence type="predicted"/>
<organism evidence="1">
    <name type="scientific">Schistosoma haematobium</name>
    <name type="common">Blood fluke</name>
    <dbReference type="NCBI Taxonomy" id="6185"/>
    <lineage>
        <taxon>Eukaryota</taxon>
        <taxon>Metazoa</taxon>
        <taxon>Spiralia</taxon>
        <taxon>Lophotrochozoa</taxon>
        <taxon>Platyhelminthes</taxon>
        <taxon>Trematoda</taxon>
        <taxon>Digenea</taxon>
        <taxon>Strigeidida</taxon>
        <taxon>Schistosomatoidea</taxon>
        <taxon>Schistosomatidae</taxon>
        <taxon>Schistosoma</taxon>
    </lineage>
</organism>
<accession>A0A094ZV24</accession>